<evidence type="ECO:0000313" key="1">
    <source>
        <dbReference type="EMBL" id="GIE02063.1"/>
    </source>
</evidence>
<name>A0ABQ3YWW9_9ACTN</name>
<sequence length="131" mass="14407">MLFVLTHRTADQPAPETGFRFVSDLTRRRRGVLVPVPAELADGLPESTAPQSDGLAIVIADLGKDHAARRLTTPQCRLCSLGRRKEWSRSYVVAEPRSPPFSAPRRRADGLFLDGAHRKARTSAPNLLPEA</sequence>
<evidence type="ECO:0000313" key="2">
    <source>
        <dbReference type="Proteomes" id="UP000637628"/>
    </source>
</evidence>
<dbReference type="Proteomes" id="UP000637628">
    <property type="component" value="Unassembled WGS sequence"/>
</dbReference>
<reference evidence="1 2" key="1">
    <citation type="submission" date="2021-01" db="EMBL/GenBank/DDBJ databases">
        <title>Whole genome shotgun sequence of Actinoplanes durhamensis NBRC 14914.</title>
        <authorList>
            <person name="Komaki H."/>
            <person name="Tamura T."/>
        </authorList>
    </citation>
    <scope>NUCLEOTIDE SEQUENCE [LARGE SCALE GENOMIC DNA]</scope>
    <source>
        <strain evidence="1 2">NBRC 14914</strain>
    </source>
</reference>
<gene>
    <name evidence="1" type="ORF">Adu01nite_34130</name>
</gene>
<keyword evidence="2" id="KW-1185">Reference proteome</keyword>
<comment type="caution">
    <text evidence="1">The sequence shown here is derived from an EMBL/GenBank/DDBJ whole genome shotgun (WGS) entry which is preliminary data.</text>
</comment>
<accession>A0ABQ3YWW9</accession>
<protein>
    <submittedName>
        <fullName evidence="1">Uncharacterized protein</fullName>
    </submittedName>
</protein>
<organism evidence="1 2">
    <name type="scientific">Paractinoplanes durhamensis</name>
    <dbReference type="NCBI Taxonomy" id="113563"/>
    <lineage>
        <taxon>Bacteria</taxon>
        <taxon>Bacillati</taxon>
        <taxon>Actinomycetota</taxon>
        <taxon>Actinomycetes</taxon>
        <taxon>Micromonosporales</taxon>
        <taxon>Micromonosporaceae</taxon>
        <taxon>Paractinoplanes</taxon>
    </lineage>
</organism>
<proteinExistence type="predicted"/>
<dbReference type="EMBL" id="BOML01000029">
    <property type="protein sequence ID" value="GIE02063.1"/>
    <property type="molecule type" value="Genomic_DNA"/>
</dbReference>